<dbReference type="AlphaFoldDB" id="W0V5K6"/>
<dbReference type="Pfam" id="PF01042">
    <property type="entry name" value="Ribonuc_L-PSP"/>
    <property type="match status" value="1"/>
</dbReference>
<keyword evidence="3" id="KW-1185">Reference proteome</keyword>
<dbReference type="Gene3D" id="3.30.1330.40">
    <property type="entry name" value="RutC-like"/>
    <property type="match status" value="1"/>
</dbReference>
<dbReference type="KEGG" id="jag:GJA_1997"/>
<reference evidence="2 3" key="1">
    <citation type="journal article" date="2015" name="Genome Announc.">
        <title>Genome Sequence of Mushroom Soft-Rot Pathogen Janthinobacterium agaricidamnosum.</title>
        <authorList>
            <person name="Graupner K."/>
            <person name="Lackner G."/>
            <person name="Hertweck C."/>
        </authorList>
    </citation>
    <scope>NUCLEOTIDE SEQUENCE [LARGE SCALE GENOMIC DNA]</scope>
    <source>
        <strain evidence="3">NBRC 102515 / DSM 9628</strain>
    </source>
</reference>
<evidence type="ECO:0000313" key="3">
    <source>
        <dbReference type="Proteomes" id="UP000027604"/>
    </source>
</evidence>
<protein>
    <submittedName>
        <fullName evidence="2">Endoribonuclease L-PSP family protein</fullName>
    </submittedName>
</protein>
<evidence type="ECO:0000313" key="2">
    <source>
        <dbReference type="EMBL" id="CDG82633.1"/>
    </source>
</evidence>
<proteinExistence type="inferred from homology"/>
<evidence type="ECO:0000256" key="1">
    <source>
        <dbReference type="ARBA" id="ARBA00010552"/>
    </source>
</evidence>
<dbReference type="OrthoDB" id="9809792at2"/>
<sequence>MQIIDTSALPAPAGHYSRVVAQSGFVYLSGVLPSAAGTDPVKHDFRQQAQAVLRQCEQVLAAAGCTYADVVQATAYIVGSENWGVFNEVYAGFLGPHKPARTVVPVAELHYGYLVEVQLVAFNPRLAGAD</sequence>
<gene>
    <name evidence="2" type="ORF">GJA_1997</name>
</gene>
<dbReference type="PANTHER" id="PTHR11803:SF58">
    <property type="entry name" value="PROTEIN HMF1-RELATED"/>
    <property type="match status" value="1"/>
</dbReference>
<dbReference type="PANTHER" id="PTHR11803">
    <property type="entry name" value="2-IMINOBUTANOATE/2-IMINOPROPANOATE DEAMINASE RIDA"/>
    <property type="match status" value="1"/>
</dbReference>
<comment type="similarity">
    <text evidence="1">Belongs to the RutC family.</text>
</comment>
<dbReference type="InterPro" id="IPR035959">
    <property type="entry name" value="RutC-like_sf"/>
</dbReference>
<dbReference type="CDD" id="cd00448">
    <property type="entry name" value="YjgF_YER057c_UK114_family"/>
    <property type="match status" value="1"/>
</dbReference>
<organism evidence="2 3">
    <name type="scientific">Janthinobacterium agaricidamnosum NBRC 102515 = DSM 9628</name>
    <dbReference type="NCBI Taxonomy" id="1349767"/>
    <lineage>
        <taxon>Bacteria</taxon>
        <taxon>Pseudomonadati</taxon>
        <taxon>Pseudomonadota</taxon>
        <taxon>Betaproteobacteria</taxon>
        <taxon>Burkholderiales</taxon>
        <taxon>Oxalobacteraceae</taxon>
        <taxon>Janthinobacterium</taxon>
    </lineage>
</organism>
<dbReference type="eggNOG" id="COG0251">
    <property type="taxonomic scope" value="Bacteria"/>
</dbReference>
<dbReference type="EMBL" id="HG322949">
    <property type="protein sequence ID" value="CDG82633.1"/>
    <property type="molecule type" value="Genomic_DNA"/>
</dbReference>
<dbReference type="HOGENOM" id="CLU_100715_7_4_4"/>
<dbReference type="GO" id="GO:0005829">
    <property type="term" value="C:cytosol"/>
    <property type="evidence" value="ECO:0007669"/>
    <property type="project" value="TreeGrafter"/>
</dbReference>
<dbReference type="PATRIC" id="fig|1349767.4.peg.3764"/>
<dbReference type="STRING" id="1349767.GJA_1997"/>
<accession>W0V5K6</accession>
<name>W0V5K6_9BURK</name>
<dbReference type="RefSeq" id="WP_038491327.1">
    <property type="nucleotide sequence ID" value="NZ_BCTH01000001.1"/>
</dbReference>
<dbReference type="InterPro" id="IPR006175">
    <property type="entry name" value="YjgF/YER057c/UK114"/>
</dbReference>
<dbReference type="GO" id="GO:0019239">
    <property type="term" value="F:deaminase activity"/>
    <property type="evidence" value="ECO:0007669"/>
    <property type="project" value="TreeGrafter"/>
</dbReference>
<dbReference type="Proteomes" id="UP000027604">
    <property type="component" value="Chromosome I"/>
</dbReference>
<dbReference type="SUPFAM" id="SSF55298">
    <property type="entry name" value="YjgF-like"/>
    <property type="match status" value="1"/>
</dbReference>